<gene>
    <name evidence="1" type="ORF">AVL59_32545</name>
</gene>
<protein>
    <submittedName>
        <fullName evidence="1">Uncharacterized protein</fullName>
    </submittedName>
</protein>
<sequence length="310" mass="33174">MTLAQAPLLVDGASHSAQTFRMMIKDLSRGAEGVTEAADLRVTPLPVPGGGVQVADGSAVIRGKANAWQGSYTAYNIGSATVPIAPTGATPRSDLVVLRVADPEFEGGLDPAKDAINYFDVIPNVSPTTTGVPKGVTGIAIARVDLPANTGTVTSGMIRDLRRVANPRRERTLYTAYPSKLSKAFKDDDQWHDWPPEARWTIPVPDWATKLIVTVTIAGLRMDYDSLLGKLRLIFGTVQGQHTMVDDNQGKVVRRSTAVVADTITLPADYRGTSQVLYLQANMSKNWKGDLGADTGTSIIADVEFTEGPV</sequence>
<dbReference type="OrthoDB" id="4317400at2"/>
<dbReference type="KEGG" id="sgs:AVL59_32545"/>
<evidence type="ECO:0000313" key="1">
    <source>
        <dbReference type="EMBL" id="ANP53648.1"/>
    </source>
</evidence>
<dbReference type="AlphaFoldDB" id="A0A1B1B497"/>
<proteinExistence type="predicted"/>
<reference evidence="1 2" key="1">
    <citation type="submission" date="2016-06" db="EMBL/GenBank/DDBJ databases">
        <title>Complete genome sequence of Streptomyces griseochromogenes ATCC 14511, the Blasticidin S producer.</title>
        <authorList>
            <person name="Wu L."/>
        </authorList>
    </citation>
    <scope>NUCLEOTIDE SEQUENCE [LARGE SCALE GENOMIC DNA]</scope>
    <source>
        <strain evidence="1 2">ATCC 14511</strain>
    </source>
</reference>
<dbReference type="RefSeq" id="WP_067311788.1">
    <property type="nucleotide sequence ID" value="NZ_CP016279.1"/>
</dbReference>
<name>A0A1B1B497_9ACTN</name>
<organism evidence="1 2">
    <name type="scientific">Streptomyces griseochromogenes</name>
    <dbReference type="NCBI Taxonomy" id="68214"/>
    <lineage>
        <taxon>Bacteria</taxon>
        <taxon>Bacillati</taxon>
        <taxon>Actinomycetota</taxon>
        <taxon>Actinomycetes</taxon>
        <taxon>Kitasatosporales</taxon>
        <taxon>Streptomycetaceae</taxon>
        <taxon>Streptomyces</taxon>
    </lineage>
</organism>
<dbReference type="Proteomes" id="UP000092659">
    <property type="component" value="Chromosome"/>
</dbReference>
<evidence type="ECO:0000313" key="2">
    <source>
        <dbReference type="Proteomes" id="UP000092659"/>
    </source>
</evidence>
<dbReference type="STRING" id="68214.AVL59_32545"/>
<accession>A0A1B1B497</accession>
<dbReference type="EMBL" id="CP016279">
    <property type="protein sequence ID" value="ANP53648.1"/>
    <property type="molecule type" value="Genomic_DNA"/>
</dbReference>